<gene>
    <name evidence="1" type="ORF">MNBD_GAMMA12-3775</name>
</gene>
<accession>A0A3B0Z1I2</accession>
<evidence type="ECO:0000313" key="1">
    <source>
        <dbReference type="EMBL" id="VAW80299.1"/>
    </source>
</evidence>
<proteinExistence type="predicted"/>
<protein>
    <submittedName>
        <fullName evidence="1">Uncharacterized protein</fullName>
    </submittedName>
</protein>
<name>A0A3B0Z1I2_9ZZZZ</name>
<reference evidence="1" key="1">
    <citation type="submission" date="2018-06" db="EMBL/GenBank/DDBJ databases">
        <authorList>
            <person name="Zhirakovskaya E."/>
        </authorList>
    </citation>
    <scope>NUCLEOTIDE SEQUENCE</scope>
</reference>
<sequence length="47" mass="5747">MYDIYFHEIKKSIYHYQKYLNIINKKGIKDKKTADWIQQLKISVNQG</sequence>
<dbReference type="EMBL" id="UOFL01000195">
    <property type="protein sequence ID" value="VAW80299.1"/>
    <property type="molecule type" value="Genomic_DNA"/>
</dbReference>
<organism evidence="1">
    <name type="scientific">hydrothermal vent metagenome</name>
    <dbReference type="NCBI Taxonomy" id="652676"/>
    <lineage>
        <taxon>unclassified sequences</taxon>
        <taxon>metagenomes</taxon>
        <taxon>ecological metagenomes</taxon>
    </lineage>
</organism>
<dbReference type="AlphaFoldDB" id="A0A3B0Z1I2"/>